<keyword evidence="2" id="KW-1185">Reference proteome</keyword>
<reference evidence="1" key="1">
    <citation type="journal article" date="2023" name="Science">
        <title>Genome structures resolve the early diversification of teleost fishes.</title>
        <authorList>
            <person name="Parey E."/>
            <person name="Louis A."/>
            <person name="Montfort J."/>
            <person name="Bouchez O."/>
            <person name="Roques C."/>
            <person name="Iampietro C."/>
            <person name="Lluch J."/>
            <person name="Castinel A."/>
            <person name="Donnadieu C."/>
            <person name="Desvignes T."/>
            <person name="Floi Bucao C."/>
            <person name="Jouanno E."/>
            <person name="Wen M."/>
            <person name="Mejri S."/>
            <person name="Dirks R."/>
            <person name="Jansen H."/>
            <person name="Henkel C."/>
            <person name="Chen W.J."/>
            <person name="Zahm M."/>
            <person name="Cabau C."/>
            <person name="Klopp C."/>
            <person name="Thompson A.W."/>
            <person name="Robinson-Rechavi M."/>
            <person name="Braasch I."/>
            <person name="Lecointre G."/>
            <person name="Bobe J."/>
            <person name="Postlethwait J.H."/>
            <person name="Berthelot C."/>
            <person name="Roest Crollius H."/>
            <person name="Guiguen Y."/>
        </authorList>
    </citation>
    <scope>NUCLEOTIDE SEQUENCE</scope>
    <source>
        <strain evidence="1">WJC10195</strain>
    </source>
</reference>
<dbReference type="Proteomes" id="UP001152622">
    <property type="component" value="Chromosome 18"/>
</dbReference>
<proteinExistence type="predicted"/>
<sequence>MSPVEEIVQWRMCHCRHPDLFGSGACEVLSARVSSTALHITESDISRDSLRFIRTLTCHPRKFMDQARLLRRRQRDARSRTAVTEKAAGRPSGNSALVICVHAAPELTVDRGFTSGGSADAWSKDDQESYSL</sequence>
<name>A0A9Q1EFI2_SYNKA</name>
<dbReference type="AlphaFoldDB" id="A0A9Q1EFI2"/>
<evidence type="ECO:0000313" key="1">
    <source>
        <dbReference type="EMBL" id="KAJ8337855.1"/>
    </source>
</evidence>
<gene>
    <name evidence="1" type="ORF">SKAU_G00368210</name>
</gene>
<accession>A0A9Q1EFI2</accession>
<protein>
    <submittedName>
        <fullName evidence="1">Uncharacterized protein</fullName>
    </submittedName>
</protein>
<dbReference type="EMBL" id="JAINUF010000018">
    <property type="protein sequence ID" value="KAJ8337855.1"/>
    <property type="molecule type" value="Genomic_DNA"/>
</dbReference>
<evidence type="ECO:0000313" key="2">
    <source>
        <dbReference type="Proteomes" id="UP001152622"/>
    </source>
</evidence>
<comment type="caution">
    <text evidence="1">The sequence shown here is derived from an EMBL/GenBank/DDBJ whole genome shotgun (WGS) entry which is preliminary data.</text>
</comment>
<organism evidence="1 2">
    <name type="scientific">Synaphobranchus kaupii</name>
    <name type="common">Kaup's arrowtooth eel</name>
    <dbReference type="NCBI Taxonomy" id="118154"/>
    <lineage>
        <taxon>Eukaryota</taxon>
        <taxon>Metazoa</taxon>
        <taxon>Chordata</taxon>
        <taxon>Craniata</taxon>
        <taxon>Vertebrata</taxon>
        <taxon>Euteleostomi</taxon>
        <taxon>Actinopterygii</taxon>
        <taxon>Neopterygii</taxon>
        <taxon>Teleostei</taxon>
        <taxon>Anguilliformes</taxon>
        <taxon>Synaphobranchidae</taxon>
        <taxon>Synaphobranchus</taxon>
    </lineage>
</organism>